<keyword evidence="3" id="KW-1185">Reference proteome</keyword>
<feature type="chain" id="PRO_5021201825" description="Secreted protein" evidence="1">
    <location>
        <begin position="18"/>
        <end position="77"/>
    </location>
</feature>
<evidence type="ECO:0000313" key="3">
    <source>
        <dbReference type="Proteomes" id="UP000499080"/>
    </source>
</evidence>
<feature type="non-terminal residue" evidence="2">
    <location>
        <position position="77"/>
    </location>
</feature>
<proteinExistence type="predicted"/>
<sequence length="77" mass="8746">MLCLLTPLIAFLMTSNAEIAEEIIRRFKVHPQWILEKEIQATKDHQNICLAESWSLNALPARVVLFISCQAEPTSIP</sequence>
<organism evidence="2 3">
    <name type="scientific">Araneus ventricosus</name>
    <name type="common">Orbweaver spider</name>
    <name type="synonym">Epeira ventricosa</name>
    <dbReference type="NCBI Taxonomy" id="182803"/>
    <lineage>
        <taxon>Eukaryota</taxon>
        <taxon>Metazoa</taxon>
        <taxon>Ecdysozoa</taxon>
        <taxon>Arthropoda</taxon>
        <taxon>Chelicerata</taxon>
        <taxon>Arachnida</taxon>
        <taxon>Araneae</taxon>
        <taxon>Araneomorphae</taxon>
        <taxon>Entelegynae</taxon>
        <taxon>Araneoidea</taxon>
        <taxon>Araneidae</taxon>
        <taxon>Araneus</taxon>
    </lineage>
</organism>
<gene>
    <name evidence="2" type="ORF">AVEN_126238_1</name>
</gene>
<name>A0A4Y2L2Y8_ARAVE</name>
<feature type="signal peptide" evidence="1">
    <location>
        <begin position="1"/>
        <end position="17"/>
    </location>
</feature>
<dbReference type="Proteomes" id="UP000499080">
    <property type="component" value="Unassembled WGS sequence"/>
</dbReference>
<protein>
    <recommendedName>
        <fullName evidence="4">Secreted protein</fullName>
    </recommendedName>
</protein>
<accession>A0A4Y2L2Y8</accession>
<evidence type="ECO:0000313" key="2">
    <source>
        <dbReference type="EMBL" id="GBN09041.1"/>
    </source>
</evidence>
<evidence type="ECO:0000256" key="1">
    <source>
        <dbReference type="SAM" id="SignalP"/>
    </source>
</evidence>
<reference evidence="2 3" key="1">
    <citation type="journal article" date="2019" name="Sci. Rep.">
        <title>Orb-weaving spider Araneus ventricosus genome elucidates the spidroin gene catalogue.</title>
        <authorList>
            <person name="Kono N."/>
            <person name="Nakamura H."/>
            <person name="Ohtoshi R."/>
            <person name="Moran D.A.P."/>
            <person name="Shinohara A."/>
            <person name="Yoshida Y."/>
            <person name="Fujiwara M."/>
            <person name="Mori M."/>
            <person name="Tomita M."/>
            <person name="Arakawa K."/>
        </authorList>
    </citation>
    <scope>NUCLEOTIDE SEQUENCE [LARGE SCALE GENOMIC DNA]</scope>
</reference>
<keyword evidence="1" id="KW-0732">Signal</keyword>
<dbReference type="EMBL" id="BGPR01005317">
    <property type="protein sequence ID" value="GBN09041.1"/>
    <property type="molecule type" value="Genomic_DNA"/>
</dbReference>
<dbReference type="AlphaFoldDB" id="A0A4Y2L2Y8"/>
<comment type="caution">
    <text evidence="2">The sequence shown here is derived from an EMBL/GenBank/DDBJ whole genome shotgun (WGS) entry which is preliminary data.</text>
</comment>
<evidence type="ECO:0008006" key="4">
    <source>
        <dbReference type="Google" id="ProtNLM"/>
    </source>
</evidence>